<sequence>MGRGAAAERAEAPRHGGISSQGVGMIIGDMDPSARAEREVRGLFADEAALDRAVGWARTVLSEAGIDASSQQLRAMRELRRVERRLSLVGARYLVSAAAGRPPQRPGRRSPLLR</sequence>
<evidence type="ECO:0000313" key="2">
    <source>
        <dbReference type="EMBL" id="MBP2382616.1"/>
    </source>
</evidence>
<organism evidence="2 3">
    <name type="scientific">Brachybacterium sacelli</name>
    <dbReference type="NCBI Taxonomy" id="173364"/>
    <lineage>
        <taxon>Bacteria</taxon>
        <taxon>Bacillati</taxon>
        <taxon>Actinomycetota</taxon>
        <taxon>Actinomycetes</taxon>
        <taxon>Micrococcales</taxon>
        <taxon>Dermabacteraceae</taxon>
        <taxon>Brachybacterium</taxon>
    </lineage>
</organism>
<name>A0ABS4X2L7_9MICO</name>
<dbReference type="RefSeq" id="WP_342592176.1">
    <property type="nucleotide sequence ID" value="NZ_BAAAJW010000007.1"/>
</dbReference>
<reference evidence="2 3" key="1">
    <citation type="submission" date="2021-03" db="EMBL/GenBank/DDBJ databases">
        <title>Sequencing the genomes of 1000 actinobacteria strains.</title>
        <authorList>
            <person name="Klenk H.-P."/>
        </authorList>
    </citation>
    <scope>NUCLEOTIDE SEQUENCE [LARGE SCALE GENOMIC DNA]</scope>
    <source>
        <strain evidence="2 3">DSM 14566</strain>
    </source>
</reference>
<protein>
    <submittedName>
        <fullName evidence="2">Uncharacterized protein</fullName>
    </submittedName>
</protein>
<accession>A0ABS4X2L7</accession>
<keyword evidence="3" id="KW-1185">Reference proteome</keyword>
<proteinExistence type="predicted"/>
<evidence type="ECO:0000256" key="1">
    <source>
        <dbReference type="SAM" id="MobiDB-lite"/>
    </source>
</evidence>
<gene>
    <name evidence="2" type="ORF">JOF43_002573</name>
</gene>
<evidence type="ECO:0000313" key="3">
    <source>
        <dbReference type="Proteomes" id="UP001519290"/>
    </source>
</evidence>
<feature type="compositionally biased region" description="Basic and acidic residues" evidence="1">
    <location>
        <begin position="1"/>
        <end position="14"/>
    </location>
</feature>
<feature type="region of interest" description="Disordered" evidence="1">
    <location>
        <begin position="1"/>
        <end position="26"/>
    </location>
</feature>
<dbReference type="EMBL" id="JAGIOD010000001">
    <property type="protein sequence ID" value="MBP2382616.1"/>
    <property type="molecule type" value="Genomic_DNA"/>
</dbReference>
<comment type="caution">
    <text evidence="2">The sequence shown here is derived from an EMBL/GenBank/DDBJ whole genome shotgun (WGS) entry which is preliminary data.</text>
</comment>
<dbReference type="Proteomes" id="UP001519290">
    <property type="component" value="Unassembled WGS sequence"/>
</dbReference>